<dbReference type="GO" id="GO:0051603">
    <property type="term" value="P:proteolysis involved in protein catabolic process"/>
    <property type="evidence" value="ECO:0007669"/>
    <property type="project" value="TreeGrafter"/>
</dbReference>
<dbReference type="InterPro" id="IPR050052">
    <property type="entry name" value="ATP-dep_Clp_protease_ClpX"/>
</dbReference>
<dbReference type="PANTHER" id="PTHR48102:SF7">
    <property type="entry name" value="ATP-DEPENDENT CLP PROTEASE ATP-BINDING SUBUNIT CLPX-LIKE, MITOCHONDRIAL"/>
    <property type="match status" value="1"/>
</dbReference>
<comment type="caution">
    <text evidence="6">The sequence shown here is derived from an EMBL/GenBank/DDBJ whole genome shotgun (WGS) entry which is preliminary data.</text>
</comment>
<dbReference type="Gene3D" id="3.40.50.300">
    <property type="entry name" value="P-loop containing nucleotide triphosphate hydrolases"/>
    <property type="match status" value="1"/>
</dbReference>
<dbReference type="SMART" id="SM01086">
    <property type="entry name" value="ClpB_D2-small"/>
    <property type="match status" value="1"/>
</dbReference>
<dbReference type="CDD" id="cd19497">
    <property type="entry name" value="RecA-like_ClpX"/>
    <property type="match status" value="1"/>
</dbReference>
<dbReference type="Pfam" id="PF07724">
    <property type="entry name" value="AAA_2"/>
    <property type="match status" value="1"/>
</dbReference>
<dbReference type="AlphaFoldDB" id="A0AAW3N343"/>
<dbReference type="GO" id="GO:0140662">
    <property type="term" value="F:ATP-dependent protein folding chaperone"/>
    <property type="evidence" value="ECO:0007669"/>
    <property type="project" value="InterPro"/>
</dbReference>
<reference evidence="6 7" key="1">
    <citation type="submission" date="2015-11" db="EMBL/GenBank/DDBJ databases">
        <title>Expanding the genomic diversity of Burkholderia species for the development of highly accurate diagnostics.</title>
        <authorList>
            <person name="Sahl J."/>
            <person name="Keim P."/>
            <person name="Wagner D."/>
        </authorList>
    </citation>
    <scope>NUCLEOTIDE SEQUENCE [LARGE SCALE GENOMIC DNA]</scope>
    <source>
        <strain evidence="6 7">MSMB1808WGS</strain>
    </source>
</reference>
<dbReference type="InterPro" id="IPR027417">
    <property type="entry name" value="P-loop_NTPase"/>
</dbReference>
<evidence type="ECO:0000313" key="6">
    <source>
        <dbReference type="EMBL" id="KVP98396.1"/>
    </source>
</evidence>
<dbReference type="NCBIfam" id="NF003745">
    <property type="entry name" value="PRK05342.1"/>
    <property type="match status" value="1"/>
</dbReference>
<evidence type="ECO:0000313" key="7">
    <source>
        <dbReference type="Proteomes" id="UP000056453"/>
    </source>
</evidence>
<dbReference type="InterPro" id="IPR003593">
    <property type="entry name" value="AAA+_ATPase"/>
</dbReference>
<sequence>MLICGQCGISEAETKQMIQLANKTCLCGDCIDAVSAFAVENRTAKAGCTPAAGVGNEGRTPRDIVAFLDQYVVGQDEAKKTLAIAVSNHYKRLSRAGTLDVEIDKSNILLLGPTGTGKTLLAATIARMLDVPFTVADATSLTQAGYVGDDVETILQRLIQAADGDIEKAERGIVFIDEIDKIAKANAGSSITRDVSGEGVQQALLKLIEGARVSVPVSGNRKNPGAQVNYINTKNILFICAGAFVPLLEKLNKPKRGRGAIGFVAPEATVAEDNREVTPELLSKFGMIPEFVGRLPVISTLDALDVDALERILTEPKNAVIRQMEALFAMDAATLTFEDGAIRAIAEQAHKLKTGARGARSILEKLLKQAQFDVPGTTGSNVTVKADLTVAVELPLPMAA</sequence>
<dbReference type="InterPro" id="IPR019489">
    <property type="entry name" value="Clp_ATPase_C"/>
</dbReference>
<feature type="domain" description="Clp ATPase C-terminal" evidence="5">
    <location>
        <begin position="304"/>
        <end position="390"/>
    </location>
</feature>
<dbReference type="InterPro" id="IPR003959">
    <property type="entry name" value="ATPase_AAA_core"/>
</dbReference>
<evidence type="ECO:0000256" key="3">
    <source>
        <dbReference type="ARBA" id="ARBA00023186"/>
    </source>
</evidence>
<proteinExistence type="predicted"/>
<feature type="domain" description="AAA+ ATPase" evidence="4">
    <location>
        <begin position="104"/>
        <end position="267"/>
    </location>
</feature>
<dbReference type="InterPro" id="IPR004487">
    <property type="entry name" value="Clp_protease_ATP-bd_su_ClpX"/>
</dbReference>
<keyword evidence="3" id="KW-0143">Chaperone</keyword>
<keyword evidence="7" id="KW-1185">Reference proteome</keyword>
<name>A0AAW3N343_9BURK</name>
<dbReference type="SUPFAM" id="SSF52540">
    <property type="entry name" value="P-loop containing nucleoside triphosphate hydrolases"/>
    <property type="match status" value="1"/>
</dbReference>
<evidence type="ECO:0000259" key="5">
    <source>
        <dbReference type="SMART" id="SM01086"/>
    </source>
</evidence>
<protein>
    <recommendedName>
        <fullName evidence="8">ATP-dependent Clp protease ATP-binding subunit ClpX</fullName>
    </recommendedName>
</protein>
<gene>
    <name evidence="6" type="ORF">WJ96_07700</name>
</gene>
<dbReference type="EMBL" id="LPBJ01000047">
    <property type="protein sequence ID" value="KVP98396.1"/>
    <property type="molecule type" value="Genomic_DNA"/>
</dbReference>
<dbReference type="Gene3D" id="1.10.8.60">
    <property type="match status" value="1"/>
</dbReference>
<evidence type="ECO:0000256" key="1">
    <source>
        <dbReference type="ARBA" id="ARBA00022741"/>
    </source>
</evidence>
<evidence type="ECO:0000259" key="4">
    <source>
        <dbReference type="SMART" id="SM00382"/>
    </source>
</evidence>
<keyword evidence="1" id="KW-0547">Nucleotide-binding</keyword>
<accession>A0AAW3N343</accession>
<dbReference type="NCBIfam" id="TIGR00382">
    <property type="entry name" value="clpX"/>
    <property type="match status" value="1"/>
</dbReference>
<organism evidence="6 7">
    <name type="scientific">Burkholderia ubonensis</name>
    <dbReference type="NCBI Taxonomy" id="101571"/>
    <lineage>
        <taxon>Bacteria</taxon>
        <taxon>Pseudomonadati</taxon>
        <taxon>Pseudomonadota</taxon>
        <taxon>Betaproteobacteria</taxon>
        <taxon>Burkholderiales</taxon>
        <taxon>Burkholderiaceae</taxon>
        <taxon>Burkholderia</taxon>
        <taxon>Burkholderia cepacia complex</taxon>
    </lineage>
</organism>
<evidence type="ECO:0000256" key="2">
    <source>
        <dbReference type="ARBA" id="ARBA00022840"/>
    </source>
</evidence>
<evidence type="ECO:0008006" key="8">
    <source>
        <dbReference type="Google" id="ProtNLM"/>
    </source>
</evidence>
<dbReference type="Proteomes" id="UP000056453">
    <property type="component" value="Unassembled WGS sequence"/>
</dbReference>
<keyword evidence="2" id="KW-0067">ATP-binding</keyword>
<dbReference type="PANTHER" id="PTHR48102">
    <property type="entry name" value="ATP-DEPENDENT CLP PROTEASE ATP-BINDING SUBUNIT CLPX-LIKE, MITOCHONDRIAL-RELATED"/>
    <property type="match status" value="1"/>
</dbReference>
<dbReference type="GO" id="GO:0051082">
    <property type="term" value="F:unfolded protein binding"/>
    <property type="evidence" value="ECO:0007669"/>
    <property type="project" value="InterPro"/>
</dbReference>
<dbReference type="GO" id="GO:0016887">
    <property type="term" value="F:ATP hydrolysis activity"/>
    <property type="evidence" value="ECO:0007669"/>
    <property type="project" value="InterPro"/>
</dbReference>
<dbReference type="Pfam" id="PF10431">
    <property type="entry name" value="ClpB_D2-small"/>
    <property type="match status" value="1"/>
</dbReference>
<dbReference type="SMART" id="SM00382">
    <property type="entry name" value="AAA"/>
    <property type="match status" value="1"/>
</dbReference>
<dbReference type="GO" id="GO:0005524">
    <property type="term" value="F:ATP binding"/>
    <property type="evidence" value="ECO:0007669"/>
    <property type="project" value="UniProtKB-KW"/>
</dbReference>